<dbReference type="GO" id="GO:0003723">
    <property type="term" value="F:RNA binding"/>
    <property type="evidence" value="ECO:0007669"/>
    <property type="project" value="InterPro"/>
</dbReference>
<sequence>MSQSDLIAHAVLQQFSKLPPKRKPAVRDNGIHEWVPLSGIVAEKDGVLKCLALATGMKCLPASKVSQSNGIGIHDWHAEVLAMRTFNYFLLDECENILEEGDESSILQKQTNTPDNDENPTLQLFKIKNNVKLHMYCSEAPCGDASMELTMAAQEDAAAWETPHPINTTPRADSHISLLGRACFSRTGIVRRKPARGDAPPTLSKSCSDKLALKQCTSLLSAITSIFIDPSHAYIHSLILPGSQYSEAACRRAFSAEGRMNLMVGKKWPGGYSFREFSIATTDLEFEFSKRAVQARADKISASNLAVTWSRSGFEESIIGGVIQGRKAFKKDAASRVSKSCMWEAANDLACRIGVVCSPTTICLGDDGK</sequence>
<reference evidence="2" key="1">
    <citation type="journal article" date="2017" name="Mycologia">
        <title>Fusarium algeriense, sp. nov., a novel toxigenic crown rot pathogen of durum wheat from Algeria is nested in the Fusarium burgessii species complex.</title>
        <authorList>
            <person name="Laraba I."/>
            <person name="Keddad A."/>
            <person name="Boureghda H."/>
            <person name="Abdallah N."/>
            <person name="Vaughan M.M."/>
            <person name="Proctor R.H."/>
            <person name="Busman M."/>
            <person name="O'Donnell K."/>
        </authorList>
    </citation>
    <scope>NUCLEOTIDE SEQUENCE</scope>
    <source>
        <strain evidence="2">NRRL 25174</strain>
    </source>
</reference>
<dbReference type="GO" id="GO:0043829">
    <property type="term" value="F:tRNA-specific adenosine-37 deaminase activity"/>
    <property type="evidence" value="ECO:0007669"/>
    <property type="project" value="TreeGrafter"/>
</dbReference>
<reference evidence="2" key="2">
    <citation type="submission" date="2020-02" db="EMBL/GenBank/DDBJ databases">
        <title>Identification and distribution of gene clusters putatively required for synthesis of sphingolipid metabolism inhibitors in phylogenetically diverse species of the filamentous fungus Fusarium.</title>
        <authorList>
            <person name="Kim H.-S."/>
            <person name="Busman M."/>
            <person name="Brown D.W."/>
            <person name="Divon H."/>
            <person name="Uhlig S."/>
            <person name="Proctor R.H."/>
        </authorList>
    </citation>
    <scope>NUCLEOTIDE SEQUENCE</scope>
    <source>
        <strain evidence="2">NRRL 25174</strain>
    </source>
</reference>
<dbReference type="InterPro" id="IPR002466">
    <property type="entry name" value="A_deamin"/>
</dbReference>
<evidence type="ECO:0000259" key="1">
    <source>
        <dbReference type="PROSITE" id="PS50141"/>
    </source>
</evidence>
<dbReference type="InterPro" id="IPR042935">
    <property type="entry name" value="Tad1"/>
</dbReference>
<name>A0A9P5ATW2_9HYPO</name>
<dbReference type="PROSITE" id="PS50141">
    <property type="entry name" value="A_DEAMIN_EDITASE"/>
    <property type="match status" value="1"/>
</dbReference>
<dbReference type="SMART" id="SM00552">
    <property type="entry name" value="ADEAMc"/>
    <property type="match status" value="1"/>
</dbReference>
<dbReference type="OrthoDB" id="10268011at2759"/>
<dbReference type="Proteomes" id="UP000730481">
    <property type="component" value="Unassembled WGS sequence"/>
</dbReference>
<dbReference type="PANTHER" id="PTHR47803">
    <property type="entry name" value="TRNA-SPECIFIC ADENOSINE DEAMINASE 1"/>
    <property type="match status" value="1"/>
</dbReference>
<feature type="domain" description="A to I editase" evidence="1">
    <location>
        <begin position="52"/>
        <end position="342"/>
    </location>
</feature>
<evidence type="ECO:0000313" key="3">
    <source>
        <dbReference type="Proteomes" id="UP000730481"/>
    </source>
</evidence>
<evidence type="ECO:0000313" key="2">
    <source>
        <dbReference type="EMBL" id="KAF4344618.1"/>
    </source>
</evidence>
<keyword evidence="3" id="KW-1185">Reference proteome</keyword>
<protein>
    <submittedName>
        <fullName evidence="2">tRNA-specific adenosine deaminase 1</fullName>
    </submittedName>
</protein>
<organism evidence="2 3">
    <name type="scientific">Fusarium beomiforme</name>
    <dbReference type="NCBI Taxonomy" id="44412"/>
    <lineage>
        <taxon>Eukaryota</taxon>
        <taxon>Fungi</taxon>
        <taxon>Dikarya</taxon>
        <taxon>Ascomycota</taxon>
        <taxon>Pezizomycotina</taxon>
        <taxon>Sordariomycetes</taxon>
        <taxon>Hypocreomycetidae</taxon>
        <taxon>Hypocreales</taxon>
        <taxon>Nectriaceae</taxon>
        <taxon>Fusarium</taxon>
        <taxon>Fusarium burgessii species complex</taxon>
    </lineage>
</organism>
<proteinExistence type="predicted"/>
<dbReference type="GO" id="GO:0002100">
    <property type="term" value="P:tRNA wobble adenosine to inosine editing"/>
    <property type="evidence" value="ECO:0007669"/>
    <property type="project" value="InterPro"/>
</dbReference>
<dbReference type="PANTHER" id="PTHR47803:SF1">
    <property type="entry name" value="TRNA-SPECIFIC ADENOSINE DEAMINASE 1"/>
    <property type="match status" value="1"/>
</dbReference>
<dbReference type="AlphaFoldDB" id="A0A9P5ATW2"/>
<dbReference type="Pfam" id="PF02137">
    <property type="entry name" value="A_deamin"/>
    <property type="match status" value="1"/>
</dbReference>
<comment type="caution">
    <text evidence="2">The sequence shown here is derived from an EMBL/GenBank/DDBJ whole genome shotgun (WGS) entry which is preliminary data.</text>
</comment>
<dbReference type="EMBL" id="PVQB02000045">
    <property type="protein sequence ID" value="KAF4344618.1"/>
    <property type="molecule type" value="Genomic_DNA"/>
</dbReference>
<accession>A0A9P5ATW2</accession>
<gene>
    <name evidence="2" type="ORF">FBEOM_1413</name>
</gene>